<reference evidence="1 2" key="1">
    <citation type="submission" date="2017-11" db="EMBL/GenBank/DDBJ databases">
        <title>Draft Genome Sequence of Lactobacillus curieae NBRC 111893 isolated from Koso, a Japanese sugar-Vegetable Fermented Beverage.</title>
        <authorList>
            <person name="Chiou T.Y."/>
            <person name="Oshima K."/>
            <person name="Suda W."/>
            <person name="Hattori M."/>
            <person name="Takahashi T."/>
        </authorList>
    </citation>
    <scope>NUCLEOTIDE SEQUENCE [LARGE SCALE GENOMIC DNA]</scope>
    <source>
        <strain evidence="1 2">NBRC111893</strain>
    </source>
</reference>
<evidence type="ECO:0000313" key="1">
    <source>
        <dbReference type="EMBL" id="GAY72191.1"/>
    </source>
</evidence>
<dbReference type="Proteomes" id="UP000286974">
    <property type="component" value="Unassembled WGS sequence"/>
</dbReference>
<organism evidence="1 2">
    <name type="scientific">Lentilactobacillus kosonis</name>
    <dbReference type="NCBI Taxonomy" id="2810561"/>
    <lineage>
        <taxon>Bacteria</taxon>
        <taxon>Bacillati</taxon>
        <taxon>Bacillota</taxon>
        <taxon>Bacilli</taxon>
        <taxon>Lactobacillales</taxon>
        <taxon>Lactobacillaceae</taxon>
        <taxon>Lentilactobacillus</taxon>
    </lineage>
</organism>
<name>A0A401FIX0_9LACO</name>
<dbReference type="EMBL" id="BEXA01000001">
    <property type="protein sequence ID" value="GAY72191.1"/>
    <property type="molecule type" value="Genomic_DNA"/>
</dbReference>
<dbReference type="AlphaFoldDB" id="A0A401FIX0"/>
<protein>
    <submittedName>
        <fullName evidence="1">Uncharacterized protein</fullName>
    </submittedName>
</protein>
<sequence length="190" mass="21363">MLKDNRVTKTILLGFIALLTSISFGETVRAASTNIHWSSPVIYVQSLTKSKEYNQLLNTAIQQYNATEIITLVRVKSGGQITFKLKRNLPSSPSPSDNNKMIGNIILGNTHWTSDGNYLTNCQVQIDNQICNNVATPNEPNFTSSNTNWDMHLDYPITVKTKIRLCIPRLVGIAKLRLIKTILICYDNYT</sequence>
<proteinExistence type="predicted"/>
<evidence type="ECO:0000313" key="2">
    <source>
        <dbReference type="Proteomes" id="UP000286974"/>
    </source>
</evidence>
<keyword evidence="2" id="KW-1185">Reference proteome</keyword>
<accession>A0A401FIX0</accession>
<gene>
    <name evidence="1" type="ORF">NBRC111893_337</name>
</gene>
<comment type="caution">
    <text evidence="1">The sequence shown here is derived from an EMBL/GenBank/DDBJ whole genome shotgun (WGS) entry which is preliminary data.</text>
</comment>